<dbReference type="PANTHER" id="PTHR33400:SF6">
    <property type="entry name" value="HOMEOBOX PROTEIN LUMINIDEPENDENS"/>
    <property type="match status" value="1"/>
</dbReference>
<dbReference type="AlphaFoldDB" id="A0A4S4DVU1"/>
<dbReference type="Proteomes" id="UP000306102">
    <property type="component" value="Unassembled WGS sequence"/>
</dbReference>
<evidence type="ECO:0000256" key="2">
    <source>
        <dbReference type="ARBA" id="ARBA00023125"/>
    </source>
</evidence>
<feature type="compositionally biased region" description="Low complexity" evidence="4">
    <location>
        <begin position="713"/>
        <end position="727"/>
    </location>
</feature>
<dbReference type="PROSITE" id="PS50071">
    <property type="entry name" value="HOMEOBOX_2"/>
    <property type="match status" value="1"/>
</dbReference>
<dbReference type="InterPro" id="IPR001356">
    <property type="entry name" value="HD"/>
</dbReference>
<dbReference type="STRING" id="542762.A0A4S4DVU1"/>
<dbReference type="GO" id="GO:0010228">
    <property type="term" value="P:vegetative to reproductive phase transition of meristem"/>
    <property type="evidence" value="ECO:0007669"/>
    <property type="project" value="TreeGrafter"/>
</dbReference>
<proteinExistence type="predicted"/>
<dbReference type="GO" id="GO:0003677">
    <property type="term" value="F:DNA binding"/>
    <property type="evidence" value="ECO:0007669"/>
    <property type="project" value="UniProtKB-UniRule"/>
</dbReference>
<feature type="region of interest" description="Disordered" evidence="4">
    <location>
        <begin position="903"/>
        <end position="1020"/>
    </location>
</feature>
<feature type="region of interest" description="Disordered" evidence="4">
    <location>
        <begin position="451"/>
        <end position="486"/>
    </location>
</feature>
<accession>A0A4S4DVU1</accession>
<keyword evidence="2 3" id="KW-0238">DNA-binding</keyword>
<dbReference type="SUPFAM" id="SSF47676">
    <property type="entry name" value="Conserved domain common to transcription factors TFIIS, elongin A, CRSP70"/>
    <property type="match status" value="1"/>
</dbReference>
<dbReference type="Gene3D" id="1.10.10.60">
    <property type="entry name" value="Homeodomain-like"/>
    <property type="match status" value="1"/>
</dbReference>
<feature type="region of interest" description="Disordered" evidence="4">
    <location>
        <begin position="407"/>
        <end position="434"/>
    </location>
</feature>
<dbReference type="PANTHER" id="PTHR33400">
    <property type="entry name" value="ZINC FINGER CCCH DOMAIN-CONTAINING PROTEIN 6-RELATED"/>
    <property type="match status" value="1"/>
</dbReference>
<keyword evidence="7" id="KW-1185">Reference proteome</keyword>
<reference evidence="6 7" key="1">
    <citation type="journal article" date="2018" name="Proc. Natl. Acad. Sci. U.S.A.">
        <title>Draft genome sequence of Camellia sinensis var. sinensis provides insights into the evolution of the tea genome and tea quality.</title>
        <authorList>
            <person name="Wei C."/>
            <person name="Yang H."/>
            <person name="Wang S."/>
            <person name="Zhao J."/>
            <person name="Liu C."/>
            <person name="Gao L."/>
            <person name="Xia E."/>
            <person name="Lu Y."/>
            <person name="Tai Y."/>
            <person name="She G."/>
            <person name="Sun J."/>
            <person name="Cao H."/>
            <person name="Tong W."/>
            <person name="Gao Q."/>
            <person name="Li Y."/>
            <person name="Deng W."/>
            <person name="Jiang X."/>
            <person name="Wang W."/>
            <person name="Chen Q."/>
            <person name="Zhang S."/>
            <person name="Li H."/>
            <person name="Wu J."/>
            <person name="Wang P."/>
            <person name="Li P."/>
            <person name="Shi C."/>
            <person name="Zheng F."/>
            <person name="Jian J."/>
            <person name="Huang B."/>
            <person name="Shan D."/>
            <person name="Shi M."/>
            <person name="Fang C."/>
            <person name="Yue Y."/>
            <person name="Li F."/>
            <person name="Li D."/>
            <person name="Wei S."/>
            <person name="Han B."/>
            <person name="Jiang C."/>
            <person name="Yin Y."/>
            <person name="Xia T."/>
            <person name="Zhang Z."/>
            <person name="Bennetzen J.L."/>
            <person name="Zhao S."/>
            <person name="Wan X."/>
        </authorList>
    </citation>
    <scope>NUCLEOTIDE SEQUENCE [LARGE SCALE GENOMIC DNA]</scope>
    <source>
        <strain evidence="7">cv. Shuchazao</strain>
        <tissue evidence="6">Leaf</tissue>
    </source>
</reference>
<feature type="compositionally biased region" description="Polar residues" evidence="4">
    <location>
        <begin position="472"/>
        <end position="482"/>
    </location>
</feature>
<evidence type="ECO:0000256" key="3">
    <source>
        <dbReference type="PROSITE-ProRule" id="PRU00108"/>
    </source>
</evidence>
<evidence type="ECO:0000313" key="6">
    <source>
        <dbReference type="EMBL" id="THG07154.1"/>
    </source>
</evidence>
<dbReference type="GO" id="GO:0005634">
    <property type="term" value="C:nucleus"/>
    <property type="evidence" value="ECO:0007669"/>
    <property type="project" value="UniProtKB-SubCell"/>
</dbReference>
<dbReference type="EMBL" id="SDRB02010218">
    <property type="protein sequence ID" value="THG07154.1"/>
    <property type="molecule type" value="Genomic_DNA"/>
</dbReference>
<feature type="domain" description="Homeobox" evidence="5">
    <location>
        <begin position="66"/>
        <end position="126"/>
    </location>
</feature>
<sequence length="1020" mass="113564">MEVLKENQLELAVCGSTPSFQGLLDSQQELFHSQIDQLQNIVFIQCKLTGVNPLSQEMAAGALSIKIGKRPRDLLNPKAVKYMQAVFSIKDAITKKESREISALFGVTVTQVRDFFTSQRSRVRKFVRLSTEKALRSNASKEVQDGVPMTTDPAMPVYPVPLNSVGPPSSEEGPSCSTQDETLPVLDDPDRNFVDNILSLMRKEEMFSGQVKLMEWILQIQNSSVLHWFLTKGGVMILATWLSQAASEEQTSVLHVILEVLCHLPLHKALPVHMSAILQSVNRLRFYRASDISIRARNLLSRWSKIFARSQAMKKSNAVKSSTDAQNEMLLKQSISDIMDDESWESKIDASEDTLAPSLEGSENFRKLESPQLLKLLPASADDSSKKLIRGVSSSQTRERRKVLMVEQPGQKQPGRSFQVARSVPATQGRPLSADDIQKAKLRAQFMQSKYGKSGVSSGEGHQVKTEGPSKFPSSQARTLLSASKARVQPRVEECKDPVMLLSKVSIQQEAPLGNKVNSDLNEPLSKKFKRVQVQIPWQTPAEMRIHDDWRVGMGENSKEVEVQRNRIRREKETIYRTSLEIPHNPKEPWDSEMEYDDTLTPEIPTEQLPDPDGAETVVSPQENEISTVVAEVPESSTSQISNGSVPEPDLELLAVLLKNPELVFALTSGQGGSLSSEQTVKLLDMIKSNGVASLANLTTGLGRNAPEENVQVSLPSPTPSSDPVTSGWSKNPFSRQSITANREPVAVSIPSQEKFPASNLVRHELSPPIKNIMAQQPPPPPSFPPLSHQALPQYPLPHNNNRLTPPVIPPVHQIATSSSETVRNLKNIPPSSSSLPSSMRVETSTYVKTAPVSDMVNRNPVSHPSTSMLPPRAQPQRQREPRPAFVPEPMVSTMHSWREINPGLASNPHPLPNQNNYNSFVRGAGPMHHGPPRDRDEYMGEEDVGFESWSPERSPFRSNEYMSGLTYREPRMNMGHNHRSRPGPGPGPGPDRSRPWNSSSEYRDYNRQGNRRPWRDGRR</sequence>
<name>A0A4S4DVU1_CAMSN</name>
<dbReference type="SUPFAM" id="SSF46689">
    <property type="entry name" value="Homeodomain-like"/>
    <property type="match status" value="1"/>
</dbReference>
<evidence type="ECO:0000256" key="4">
    <source>
        <dbReference type="SAM" id="MobiDB-lite"/>
    </source>
</evidence>
<feature type="DNA-binding region" description="Homeobox" evidence="3">
    <location>
        <begin position="68"/>
        <end position="127"/>
    </location>
</feature>
<dbReference type="InterPro" id="IPR009057">
    <property type="entry name" value="Homeodomain-like_sf"/>
</dbReference>
<organism evidence="6 7">
    <name type="scientific">Camellia sinensis var. sinensis</name>
    <name type="common">China tea</name>
    <dbReference type="NCBI Taxonomy" id="542762"/>
    <lineage>
        <taxon>Eukaryota</taxon>
        <taxon>Viridiplantae</taxon>
        <taxon>Streptophyta</taxon>
        <taxon>Embryophyta</taxon>
        <taxon>Tracheophyta</taxon>
        <taxon>Spermatophyta</taxon>
        <taxon>Magnoliopsida</taxon>
        <taxon>eudicotyledons</taxon>
        <taxon>Gunneridae</taxon>
        <taxon>Pentapetalae</taxon>
        <taxon>asterids</taxon>
        <taxon>Ericales</taxon>
        <taxon>Theaceae</taxon>
        <taxon>Camellia</taxon>
    </lineage>
</organism>
<protein>
    <recommendedName>
        <fullName evidence="5">Homeobox domain-containing protein</fullName>
    </recommendedName>
</protein>
<keyword evidence="3" id="KW-0539">Nucleus</keyword>
<comment type="subcellular location">
    <subcellularLocation>
        <location evidence="1 3">Nucleus</location>
    </subcellularLocation>
</comment>
<evidence type="ECO:0000313" key="7">
    <source>
        <dbReference type="Proteomes" id="UP000306102"/>
    </source>
</evidence>
<dbReference type="InterPro" id="IPR035441">
    <property type="entry name" value="TFIIS/LEDGF_dom_sf"/>
</dbReference>
<evidence type="ECO:0000259" key="5">
    <source>
        <dbReference type="PROSITE" id="PS50071"/>
    </source>
</evidence>
<comment type="caution">
    <text evidence="6">The sequence shown here is derived from an EMBL/GenBank/DDBJ whole genome shotgun (WGS) entry which is preliminary data.</text>
</comment>
<feature type="region of interest" description="Disordered" evidence="4">
    <location>
        <begin position="856"/>
        <end position="882"/>
    </location>
</feature>
<feature type="region of interest" description="Disordered" evidence="4">
    <location>
        <begin position="703"/>
        <end position="735"/>
    </location>
</feature>
<feature type="compositionally biased region" description="Polar residues" evidence="4">
    <location>
        <begin position="860"/>
        <end position="869"/>
    </location>
</feature>
<dbReference type="SMART" id="SM00389">
    <property type="entry name" value="HOX"/>
    <property type="match status" value="1"/>
</dbReference>
<keyword evidence="3" id="KW-0371">Homeobox</keyword>
<evidence type="ECO:0000256" key="1">
    <source>
        <dbReference type="ARBA" id="ARBA00004123"/>
    </source>
</evidence>
<gene>
    <name evidence="6" type="ORF">TEA_019254</name>
</gene>